<dbReference type="InterPro" id="IPR029063">
    <property type="entry name" value="SAM-dependent_MTases_sf"/>
</dbReference>
<dbReference type="EMBL" id="CP058649">
    <property type="protein sequence ID" value="QUI23176.1"/>
    <property type="molecule type" value="Genomic_DNA"/>
</dbReference>
<accession>A0A8J8MKJ3</accession>
<sequence length="352" mass="40714">MIKIINYIEEIEKQVSIDEGIMAIEQFLIQVYFENPISNKELARKLYLPIPLVTAIKKEFIKVGVVKQERGITMTSKGYDYVEDYLGYRGLDKVLYNKLLNQAYDLEDVFSEELQIMEDIFDNRPTADMRVDQAHCTYITSLKRSLLALQYNTLIHKKILCVGDDDLVSISLGLLLRKLYGGTNQSKSEIHVIDVDDRYLDYIKEIANQYGLPIICHKMNLRQAMDKKLIGNFDSFYTDPPYTINGLSLFLSRGIAGLKKRKGLPIFFSFAHKSYDYSFDMMGKFYEMGLSLYRIMPKFNEYEGASIIGNIGQIMILNTTSYTTPVIKEDAYYEDNLYTREVKRGSREKVNS</sequence>
<evidence type="ECO:0000313" key="2">
    <source>
        <dbReference type="EMBL" id="QUI23176.1"/>
    </source>
</evidence>
<keyword evidence="3" id="KW-1185">Reference proteome</keyword>
<dbReference type="AlphaFoldDB" id="A0A8J8MKJ3"/>
<dbReference type="Proteomes" id="UP000683246">
    <property type="component" value="Chromosome"/>
</dbReference>
<dbReference type="InterPro" id="IPR051720">
    <property type="entry name" value="rRNA_MeTrfase/Polyamine_Synth"/>
</dbReference>
<reference evidence="2" key="1">
    <citation type="submission" date="2020-07" db="EMBL/GenBank/DDBJ databases">
        <title>Vallitalea pronyensis genome.</title>
        <authorList>
            <person name="Postec A."/>
        </authorList>
    </citation>
    <scope>NUCLEOTIDE SEQUENCE</scope>
    <source>
        <strain evidence="2">FatNI3</strain>
    </source>
</reference>
<gene>
    <name evidence="2" type="ORF">HZI73_13140</name>
</gene>
<dbReference type="KEGG" id="vpy:HZI73_13140"/>
<name>A0A8J8MKJ3_9FIRM</name>
<dbReference type="SUPFAM" id="SSF53335">
    <property type="entry name" value="S-adenosyl-L-methionine-dependent methyltransferases"/>
    <property type="match status" value="1"/>
</dbReference>
<dbReference type="GO" id="GO:0006596">
    <property type="term" value="P:polyamine biosynthetic process"/>
    <property type="evidence" value="ECO:0007669"/>
    <property type="project" value="TreeGrafter"/>
</dbReference>
<feature type="domain" description="N(4)-bis(aminopropyl)spermidine synthase C-terminal" evidence="1">
    <location>
        <begin position="116"/>
        <end position="346"/>
    </location>
</feature>
<dbReference type="Gene3D" id="3.40.50.150">
    <property type="entry name" value="Vaccinia Virus protein VP39"/>
    <property type="match status" value="1"/>
</dbReference>
<dbReference type="SUPFAM" id="SSF46785">
    <property type="entry name" value="Winged helix' DNA-binding domain"/>
    <property type="match status" value="1"/>
</dbReference>
<proteinExistence type="predicted"/>
<dbReference type="InterPro" id="IPR002723">
    <property type="entry name" value="BpsA_C"/>
</dbReference>
<evidence type="ECO:0000313" key="3">
    <source>
        <dbReference type="Proteomes" id="UP000683246"/>
    </source>
</evidence>
<dbReference type="InterPro" id="IPR036390">
    <property type="entry name" value="WH_DNA-bd_sf"/>
</dbReference>
<evidence type="ECO:0000259" key="1">
    <source>
        <dbReference type="Pfam" id="PF01861"/>
    </source>
</evidence>
<dbReference type="GO" id="GO:0016740">
    <property type="term" value="F:transferase activity"/>
    <property type="evidence" value="ECO:0007669"/>
    <property type="project" value="TreeGrafter"/>
</dbReference>
<dbReference type="RefSeq" id="WP_212693855.1">
    <property type="nucleotide sequence ID" value="NZ_CP058649.1"/>
</dbReference>
<dbReference type="PANTHER" id="PTHR23290:SF0">
    <property type="entry name" value="RRNA N6-ADENOSINE-METHYLTRANSFERASE METTL5"/>
    <property type="match status" value="1"/>
</dbReference>
<organism evidence="2 3">
    <name type="scientific">Vallitalea pronyensis</name>
    <dbReference type="NCBI Taxonomy" id="1348613"/>
    <lineage>
        <taxon>Bacteria</taxon>
        <taxon>Bacillati</taxon>
        <taxon>Bacillota</taxon>
        <taxon>Clostridia</taxon>
        <taxon>Lachnospirales</taxon>
        <taxon>Vallitaleaceae</taxon>
        <taxon>Vallitalea</taxon>
    </lineage>
</organism>
<protein>
    <submittedName>
        <fullName evidence="2">Bis-aminopropyl spermidine synthase family protein</fullName>
    </submittedName>
</protein>
<dbReference type="Pfam" id="PF01861">
    <property type="entry name" value="BpsA_C"/>
    <property type="match status" value="1"/>
</dbReference>
<dbReference type="PANTHER" id="PTHR23290">
    <property type="entry name" value="RRNA N6-ADENOSINE-METHYLTRANSFERASE METTL5"/>
    <property type="match status" value="1"/>
</dbReference>